<evidence type="ECO:0000256" key="4">
    <source>
        <dbReference type="ARBA" id="ARBA00022741"/>
    </source>
</evidence>
<dbReference type="InterPro" id="IPR016477">
    <property type="entry name" value="Fructo-/Ketosamine-3-kinase"/>
</dbReference>
<evidence type="ECO:0000256" key="3">
    <source>
        <dbReference type="ARBA" id="ARBA00022679"/>
    </source>
</evidence>
<dbReference type="PANTHER" id="PTHR12149:SF8">
    <property type="entry name" value="PROTEIN-RIBULOSAMINE 3-KINASE"/>
    <property type="match status" value="1"/>
</dbReference>
<keyword evidence="4" id="KW-0547">Nucleotide-binding</keyword>
<dbReference type="InterPro" id="IPR011009">
    <property type="entry name" value="Kinase-like_dom_sf"/>
</dbReference>
<evidence type="ECO:0000256" key="8">
    <source>
        <dbReference type="ARBA" id="ARBA00050767"/>
    </source>
</evidence>
<dbReference type="SUPFAM" id="SSF56112">
    <property type="entry name" value="Protein kinase-like (PK-like)"/>
    <property type="match status" value="1"/>
</dbReference>
<evidence type="ECO:0000256" key="2">
    <source>
        <dbReference type="ARBA" id="ARBA00011961"/>
    </source>
</evidence>
<sequence>NPLTIVIVVSDMAKEATSRKLVDLLKKELKYKKCESLGFASGGCISEGKSFDTDNGKIFVKVNTKSEAGEMFEGEFQSLEEIYGTDTLRVPRPIKVLPHPSGSGAVFVAEHLEMKSLRKYQSQLGTDLARLHLDNINKLQKETSEENKIGKCHNPMTVVKFGFPCTTCCGYIGQDNEWHNNWVTFYTRCRLQLQMDLIDKQYGDTETRSLWSRLQLKIPEFFKGMDIKPSLLHGDLWSGNAAETEDGPVAFDPASFYGHHEFDLAIAGMFGGFSKAFYDAYHKLIPKVSSFKRTFEQRHQLSMFRYFCSFYRNHFGTSYKSSSLSIMHGLLGTS</sequence>
<feature type="non-terminal residue" evidence="9">
    <location>
        <position position="1"/>
    </location>
</feature>
<dbReference type="GO" id="GO:0102193">
    <property type="term" value="F:protein-ribulosamine 3-kinase activity"/>
    <property type="evidence" value="ECO:0007669"/>
    <property type="project" value="UniProtKB-EC"/>
</dbReference>
<comment type="caution">
    <text evidence="9">The sequence shown here is derived from an EMBL/GenBank/DDBJ whole genome shotgun (WGS) entry which is preliminary data.</text>
</comment>
<evidence type="ECO:0000256" key="6">
    <source>
        <dbReference type="ARBA" id="ARBA00022840"/>
    </source>
</evidence>
<proteinExistence type="inferred from homology"/>
<dbReference type="Proteomes" id="UP001159428">
    <property type="component" value="Unassembled WGS sequence"/>
</dbReference>
<gene>
    <name evidence="9" type="ORF">PMEA_00002812</name>
</gene>
<keyword evidence="5" id="KW-0418">Kinase</keyword>
<dbReference type="EC" id="2.7.1.172" evidence="2"/>
<comment type="similarity">
    <text evidence="1">Belongs to the fructosamine kinase family.</text>
</comment>
<evidence type="ECO:0000256" key="1">
    <source>
        <dbReference type="ARBA" id="ARBA00009460"/>
    </source>
</evidence>
<dbReference type="Gene3D" id="3.30.200.20">
    <property type="entry name" value="Phosphorylase Kinase, domain 1"/>
    <property type="match status" value="1"/>
</dbReference>
<keyword evidence="3" id="KW-0808">Transferase</keyword>
<dbReference type="GO" id="GO:0005829">
    <property type="term" value="C:cytosol"/>
    <property type="evidence" value="ECO:0007669"/>
    <property type="project" value="UniProtKB-ARBA"/>
</dbReference>
<dbReference type="PIRSF" id="PIRSF006221">
    <property type="entry name" value="Ketosamine-3-kinase"/>
    <property type="match status" value="1"/>
</dbReference>
<name>A0AAU9WGE9_9CNID</name>
<protein>
    <recommendedName>
        <fullName evidence="2">protein-ribulosamine 3-kinase</fullName>
        <ecNumber evidence="2">2.7.1.172</ecNumber>
    </recommendedName>
</protein>
<evidence type="ECO:0000256" key="7">
    <source>
        <dbReference type="ARBA" id="ARBA00048655"/>
    </source>
</evidence>
<dbReference type="FunFam" id="3.90.1200.10:FF:000003">
    <property type="entry name" value="fructosamine-3-kinase isoform X1"/>
    <property type="match status" value="1"/>
</dbReference>
<keyword evidence="6" id="KW-0067">ATP-binding</keyword>
<comment type="catalytic activity">
    <reaction evidence="8">
        <text>N(6)-(D-psicosyl)-L-lysyl-[protein] + ATP = N(6)-(3-O-phospho-D-psicosyl)-L-lysyl-[protein] + ADP + H(+)</text>
        <dbReference type="Rhea" id="RHEA:61392"/>
        <dbReference type="Rhea" id="RHEA-COMP:15796"/>
        <dbReference type="Rhea" id="RHEA-COMP:15797"/>
        <dbReference type="ChEBI" id="CHEBI:15378"/>
        <dbReference type="ChEBI" id="CHEBI:30616"/>
        <dbReference type="ChEBI" id="CHEBI:144621"/>
        <dbReference type="ChEBI" id="CHEBI:144622"/>
        <dbReference type="ChEBI" id="CHEBI:456216"/>
    </reaction>
    <physiologicalReaction direction="left-to-right" evidence="8">
        <dbReference type="Rhea" id="RHEA:61393"/>
    </physiologicalReaction>
</comment>
<reference evidence="9 10" key="1">
    <citation type="submission" date="2022-05" db="EMBL/GenBank/DDBJ databases">
        <authorList>
            <consortium name="Genoscope - CEA"/>
            <person name="William W."/>
        </authorList>
    </citation>
    <scope>NUCLEOTIDE SEQUENCE [LARGE SCALE GENOMIC DNA]</scope>
</reference>
<dbReference type="GO" id="GO:0016301">
    <property type="term" value="F:kinase activity"/>
    <property type="evidence" value="ECO:0007669"/>
    <property type="project" value="UniProtKB-KW"/>
</dbReference>
<dbReference type="Pfam" id="PF03881">
    <property type="entry name" value="Fructosamin_kin"/>
    <property type="match status" value="1"/>
</dbReference>
<evidence type="ECO:0000313" key="9">
    <source>
        <dbReference type="EMBL" id="CAH3109034.1"/>
    </source>
</evidence>
<dbReference type="EMBL" id="CALNXJ010000011">
    <property type="protein sequence ID" value="CAH3109034.1"/>
    <property type="molecule type" value="Genomic_DNA"/>
</dbReference>
<dbReference type="Gene3D" id="3.90.1200.10">
    <property type="match status" value="1"/>
</dbReference>
<dbReference type="PANTHER" id="PTHR12149">
    <property type="entry name" value="FRUCTOSAMINE 3 KINASE-RELATED PROTEIN"/>
    <property type="match status" value="1"/>
</dbReference>
<dbReference type="AlphaFoldDB" id="A0AAU9WGE9"/>
<dbReference type="GO" id="GO:0005524">
    <property type="term" value="F:ATP binding"/>
    <property type="evidence" value="ECO:0007669"/>
    <property type="project" value="UniProtKB-KW"/>
</dbReference>
<evidence type="ECO:0000256" key="5">
    <source>
        <dbReference type="ARBA" id="ARBA00022777"/>
    </source>
</evidence>
<organism evidence="9 10">
    <name type="scientific">Pocillopora meandrina</name>
    <dbReference type="NCBI Taxonomy" id="46732"/>
    <lineage>
        <taxon>Eukaryota</taxon>
        <taxon>Metazoa</taxon>
        <taxon>Cnidaria</taxon>
        <taxon>Anthozoa</taxon>
        <taxon>Hexacorallia</taxon>
        <taxon>Scleractinia</taxon>
        <taxon>Astrocoeniina</taxon>
        <taxon>Pocilloporidae</taxon>
        <taxon>Pocillopora</taxon>
    </lineage>
</organism>
<dbReference type="FunFam" id="3.30.200.20:FF:000264">
    <property type="entry name" value="Protein-ribulosamine 3-kinase, chloroplastic"/>
    <property type="match status" value="1"/>
</dbReference>
<evidence type="ECO:0000313" key="10">
    <source>
        <dbReference type="Proteomes" id="UP001159428"/>
    </source>
</evidence>
<comment type="catalytic activity">
    <reaction evidence="7">
        <text>N(6)-D-ribulosyl-L-lysyl-[protein] + ATP = N(6)-(3-O-phospho-D-ribulosyl)-L-lysyl-[protein] + ADP + H(+)</text>
        <dbReference type="Rhea" id="RHEA:48432"/>
        <dbReference type="Rhea" id="RHEA-COMP:12103"/>
        <dbReference type="Rhea" id="RHEA-COMP:12104"/>
        <dbReference type="ChEBI" id="CHEBI:15378"/>
        <dbReference type="ChEBI" id="CHEBI:30616"/>
        <dbReference type="ChEBI" id="CHEBI:90418"/>
        <dbReference type="ChEBI" id="CHEBI:90420"/>
        <dbReference type="ChEBI" id="CHEBI:456216"/>
        <dbReference type="EC" id="2.7.1.172"/>
    </reaction>
    <physiologicalReaction direction="left-to-right" evidence="7">
        <dbReference type="Rhea" id="RHEA:48433"/>
    </physiologicalReaction>
</comment>
<accession>A0AAU9WGE9</accession>
<keyword evidence="10" id="KW-1185">Reference proteome</keyword>